<evidence type="ECO:0000313" key="1">
    <source>
        <dbReference type="EMBL" id="MDR6902908.1"/>
    </source>
</evidence>
<accession>A0ABU1SWV4</accession>
<dbReference type="Pfam" id="PF06748">
    <property type="entry name" value="DUF1217"/>
    <property type="match status" value="3"/>
</dbReference>
<protein>
    <recommendedName>
        <fullName evidence="3">Glycine--tRNA ligase</fullName>
    </recommendedName>
</protein>
<gene>
    <name evidence="1" type="ORF">J2W52_004541</name>
</gene>
<dbReference type="Proteomes" id="UP001250791">
    <property type="component" value="Unassembled WGS sequence"/>
</dbReference>
<organism evidence="1 2">
    <name type="scientific">Rhizobium miluonense</name>
    <dbReference type="NCBI Taxonomy" id="411945"/>
    <lineage>
        <taxon>Bacteria</taxon>
        <taxon>Pseudomonadati</taxon>
        <taxon>Pseudomonadota</taxon>
        <taxon>Alphaproteobacteria</taxon>
        <taxon>Hyphomicrobiales</taxon>
        <taxon>Rhizobiaceae</taxon>
        <taxon>Rhizobium/Agrobacterium group</taxon>
        <taxon>Rhizobium</taxon>
    </lineage>
</organism>
<evidence type="ECO:0008006" key="3">
    <source>
        <dbReference type="Google" id="ProtNLM"/>
    </source>
</evidence>
<sequence>MISTYRGYVSATKDMASTLAGIAKQATVKSDQQYYDTHIGKVKNVDEFLNDYKLYSYAMKAYGLEDMAYAKAFMKKVLTSDLSNASSFANKLTDSRYRQFAAAFNFGGASKNQSAQSDSQKTDTIGLYEQSFANETTLAKKESKFYDTWIDKVSNVDDIVNSSRMTDYILRAHGLSPDNISKTFLKSVLTSDVNDPNSFVNTASNFSSASAQSSASVQATYKLIASQFGFNADGTLSGATAQTAQQKQDMISRYDSMVPNLLTPSAATSNDDYYRQAITKVQSLSEITGDNRLFSYIKTAFNLDPKLTPVQFNLVFTNSDYAALTGMTDMVAHFQFASDGTLPAGQLAQTPQAIDDISIKYLKQAKGAKQALFTDAEKHYKTAVGEIKTIADFFAANDIKSKDLPTVEDMALRAFGIGKNEVSRDQLRKILESDPYDSKSYVNSLKDSRFVELAKAYNFDSKGNLRAPVTALSQTSINSLISAYSKSKTFGLTGEMRDKAVKDAKDAATEFNKSIVKIKTVDDLLADKKLTEFILVANNIDPKSVDKATLKKAFTADAEDPKGFLNTQAGQRFKAMVNVFNFDAKGNLTTAKIEAGQNKGARLATNDLYLHQTLESQQGDSNEGVRLALYFQRKAPQVNSVYDIMSDPALYNVIKTTYSLPASMSNMDVTRQAAMLEKLFPVKDLHDAGKVDKLLKRFSAVFDAANGGSTASAASAILTRGAGIGMSADLMLSIAQLKSR</sequence>
<dbReference type="Gene3D" id="1.10.3700.10">
    <property type="entry name" value="AGR C 984p-like"/>
    <property type="match status" value="3"/>
</dbReference>
<keyword evidence="2" id="KW-1185">Reference proteome</keyword>
<comment type="caution">
    <text evidence="1">The sequence shown here is derived from an EMBL/GenBank/DDBJ whole genome shotgun (WGS) entry which is preliminary data.</text>
</comment>
<dbReference type="SUPFAM" id="SSF158837">
    <property type="entry name" value="AGR C 984p-like"/>
    <property type="match status" value="5"/>
</dbReference>
<dbReference type="InterPro" id="IPR023157">
    <property type="entry name" value="AGR-C-984p-like_sf"/>
</dbReference>
<name>A0ABU1SWV4_9HYPH</name>
<dbReference type="EMBL" id="JAVDUP010000006">
    <property type="protein sequence ID" value="MDR6902908.1"/>
    <property type="molecule type" value="Genomic_DNA"/>
</dbReference>
<reference evidence="1 2" key="1">
    <citation type="submission" date="2023-07" db="EMBL/GenBank/DDBJ databases">
        <title>Sorghum-associated microbial communities from plants grown in Nebraska, USA.</title>
        <authorList>
            <person name="Schachtman D."/>
        </authorList>
    </citation>
    <scope>NUCLEOTIDE SEQUENCE [LARGE SCALE GENOMIC DNA]</scope>
    <source>
        <strain evidence="1 2">3199</strain>
    </source>
</reference>
<dbReference type="InterPro" id="IPR010626">
    <property type="entry name" value="DUF1217"/>
</dbReference>
<evidence type="ECO:0000313" key="2">
    <source>
        <dbReference type="Proteomes" id="UP001250791"/>
    </source>
</evidence>
<proteinExistence type="predicted"/>
<dbReference type="RefSeq" id="WP_310233837.1">
    <property type="nucleotide sequence ID" value="NZ_JAVDUP010000006.1"/>
</dbReference>